<dbReference type="Pfam" id="PF01022">
    <property type="entry name" value="HTH_5"/>
    <property type="match status" value="1"/>
</dbReference>
<dbReference type="Pfam" id="PF08241">
    <property type="entry name" value="Methyltransf_11"/>
    <property type="match status" value="1"/>
</dbReference>
<dbReference type="Proteomes" id="UP000662572">
    <property type="component" value="Unassembled WGS sequence"/>
</dbReference>
<dbReference type="PRINTS" id="PR00778">
    <property type="entry name" value="HTHARSR"/>
</dbReference>
<reference evidence="2" key="1">
    <citation type="journal article" date="2014" name="Int. J. Syst. Evol. Microbiol.">
        <title>Complete genome sequence of Corynebacterium casei LMG S-19264T (=DSM 44701T), isolated from a smear-ripened cheese.</title>
        <authorList>
            <consortium name="US DOE Joint Genome Institute (JGI-PGF)"/>
            <person name="Walter F."/>
            <person name="Albersmeier A."/>
            <person name="Kalinowski J."/>
            <person name="Ruckert C."/>
        </authorList>
    </citation>
    <scope>NUCLEOTIDE SEQUENCE</scope>
    <source>
        <strain evidence="2">KCTC 32296</strain>
    </source>
</reference>
<comment type="caution">
    <text evidence="2">The sequence shown here is derived from an EMBL/GenBank/DDBJ whole genome shotgun (WGS) entry which is preliminary data.</text>
</comment>
<dbReference type="SUPFAM" id="SSF53335">
    <property type="entry name" value="S-adenosyl-L-methionine-dependent methyltransferases"/>
    <property type="match status" value="1"/>
</dbReference>
<dbReference type="GO" id="GO:0003700">
    <property type="term" value="F:DNA-binding transcription factor activity"/>
    <property type="evidence" value="ECO:0007669"/>
    <property type="project" value="InterPro"/>
</dbReference>
<reference evidence="2" key="2">
    <citation type="submission" date="2020-09" db="EMBL/GenBank/DDBJ databases">
        <authorList>
            <person name="Sun Q."/>
            <person name="Kim S."/>
        </authorList>
    </citation>
    <scope>NUCLEOTIDE SEQUENCE</scope>
    <source>
        <strain evidence="2">KCTC 32296</strain>
    </source>
</reference>
<dbReference type="CDD" id="cd00090">
    <property type="entry name" value="HTH_ARSR"/>
    <property type="match status" value="1"/>
</dbReference>
<feature type="domain" description="HTH arsR-type" evidence="1">
    <location>
        <begin position="3"/>
        <end position="101"/>
    </location>
</feature>
<evidence type="ECO:0000313" key="3">
    <source>
        <dbReference type="Proteomes" id="UP000662572"/>
    </source>
</evidence>
<dbReference type="InterPro" id="IPR001845">
    <property type="entry name" value="HTH_ArsR_DNA-bd_dom"/>
</dbReference>
<dbReference type="PANTHER" id="PTHR42912">
    <property type="entry name" value="METHYLTRANSFERASE"/>
    <property type="match status" value="1"/>
</dbReference>
<dbReference type="RefSeq" id="WP_189485566.1">
    <property type="nucleotide sequence ID" value="NZ_BMZB01000001.1"/>
</dbReference>
<dbReference type="InterPro" id="IPR011991">
    <property type="entry name" value="ArsR-like_HTH"/>
</dbReference>
<protein>
    <submittedName>
        <fullName evidence="2">ArsR family transcriptional regulator</fullName>
    </submittedName>
</protein>
<dbReference type="PROSITE" id="PS50987">
    <property type="entry name" value="HTH_ARSR_2"/>
    <property type="match status" value="1"/>
</dbReference>
<gene>
    <name evidence="2" type="ORF">GCM10011273_12990</name>
</gene>
<dbReference type="InterPro" id="IPR036390">
    <property type="entry name" value="WH_DNA-bd_sf"/>
</dbReference>
<dbReference type="NCBIfam" id="NF033788">
    <property type="entry name" value="HTH_metalloreg"/>
    <property type="match status" value="1"/>
</dbReference>
<dbReference type="GO" id="GO:0008757">
    <property type="term" value="F:S-adenosylmethionine-dependent methyltransferase activity"/>
    <property type="evidence" value="ECO:0007669"/>
    <property type="project" value="InterPro"/>
</dbReference>
<dbReference type="SMART" id="SM00418">
    <property type="entry name" value="HTH_ARSR"/>
    <property type="match status" value="1"/>
</dbReference>
<sequence length="321" mass="35339">MRLKSNPVLGAALLLEALKAAGEPTRLRLLRVLADEELSVMELVQILNQSQPRVSRHLKLMSEAGLIDRFPDGAWVFYRASDAPAIRPLVTAVLDALGDDYADDVRALDDIHAQRLKSAQSYFENIAGRWDEIRSHHISEADVEAAIVDILGDQPFDHLVDLGTGSGRMLTLLGPRAKTATGLDLSQQMLNIARARTAESGLTGDIRIDFRHGDIADTRLSADSADLVIVHQVLHFLPDPVQAVREAGRILKSGGRLLVVDFAPHGLEHMREQYQHRRLGISDEDMSGWLMRAGLTLNNDTALPPVDGAGLTVRIWLARKD</sequence>
<dbReference type="CDD" id="cd02440">
    <property type="entry name" value="AdoMet_MTases"/>
    <property type="match status" value="1"/>
</dbReference>
<dbReference type="InterPro" id="IPR050508">
    <property type="entry name" value="Methyltransf_Superfamily"/>
</dbReference>
<dbReference type="InterPro" id="IPR029063">
    <property type="entry name" value="SAM-dependent_MTases_sf"/>
</dbReference>
<evidence type="ECO:0000259" key="1">
    <source>
        <dbReference type="PROSITE" id="PS50987"/>
    </source>
</evidence>
<dbReference type="EMBL" id="BMZB01000001">
    <property type="protein sequence ID" value="GGZ28572.1"/>
    <property type="molecule type" value="Genomic_DNA"/>
</dbReference>
<dbReference type="Gene3D" id="3.40.50.150">
    <property type="entry name" value="Vaccinia Virus protein VP39"/>
    <property type="match status" value="1"/>
</dbReference>
<dbReference type="AlphaFoldDB" id="A0A918PZM1"/>
<dbReference type="InterPro" id="IPR036388">
    <property type="entry name" value="WH-like_DNA-bd_sf"/>
</dbReference>
<name>A0A918PZM1_9CAUL</name>
<dbReference type="SUPFAM" id="SSF46785">
    <property type="entry name" value="Winged helix' DNA-binding domain"/>
    <property type="match status" value="1"/>
</dbReference>
<organism evidence="2 3">
    <name type="scientific">Asticcacaulis endophyticus</name>
    <dbReference type="NCBI Taxonomy" id="1395890"/>
    <lineage>
        <taxon>Bacteria</taxon>
        <taxon>Pseudomonadati</taxon>
        <taxon>Pseudomonadota</taxon>
        <taxon>Alphaproteobacteria</taxon>
        <taxon>Caulobacterales</taxon>
        <taxon>Caulobacteraceae</taxon>
        <taxon>Asticcacaulis</taxon>
    </lineage>
</organism>
<evidence type="ECO:0000313" key="2">
    <source>
        <dbReference type="EMBL" id="GGZ28572.1"/>
    </source>
</evidence>
<keyword evidence="3" id="KW-1185">Reference proteome</keyword>
<proteinExistence type="predicted"/>
<accession>A0A918PZM1</accession>
<dbReference type="InterPro" id="IPR013216">
    <property type="entry name" value="Methyltransf_11"/>
</dbReference>
<dbReference type="Gene3D" id="1.10.10.10">
    <property type="entry name" value="Winged helix-like DNA-binding domain superfamily/Winged helix DNA-binding domain"/>
    <property type="match status" value="1"/>
</dbReference>
<dbReference type="PANTHER" id="PTHR42912:SF93">
    <property type="entry name" value="N6-ADENOSINE-METHYLTRANSFERASE TMT1A"/>
    <property type="match status" value="1"/>
</dbReference>